<sequence length="352" mass="39942">MQELPNGVELEFQLPDPEDDQLSDQEFQRQINTAWQVCDRFDLQTDIWRGRILRTVRDREKRGGDGRGTGFLNWLKEREISKSQAYALIELANSADTLLQDGRLEPEDVNHFSKRAFVETAQAAPEVQQMISDRLKEAEETNALPRITQRQVRQLSDEWTAMTSDLLPIEIKEKAANSSVPARYLTPLVKELEKLPESHQTVLKAEIAENPDVDTVKQATAEARYLAKYLTAAKQVQVLDPEAIDLESALEEALRIGCLNSTADLVNLASQLEQMVVKLYTTWKRLNTLSERVYLDSGTSTPHLRSLLSQLAPLSNEIIEVNLGEANSRFGRTIRLKILSTDTFTHQMNEPE</sequence>
<gene>
    <name evidence="1" type="ORF">OXH18_21920</name>
</gene>
<organism evidence="1 2">
    <name type="scientific">Thermocoleostomius sinensis A174</name>
    <dbReference type="NCBI Taxonomy" id="2016057"/>
    <lineage>
        <taxon>Bacteria</taxon>
        <taxon>Bacillati</taxon>
        <taxon>Cyanobacteriota</taxon>
        <taxon>Cyanophyceae</taxon>
        <taxon>Oculatellales</taxon>
        <taxon>Oculatellaceae</taxon>
        <taxon>Thermocoleostomius</taxon>
    </lineage>
</organism>
<protein>
    <recommendedName>
        <fullName evidence="3">DUF3102 domain-containing protein</fullName>
    </recommendedName>
</protein>
<evidence type="ECO:0000313" key="1">
    <source>
        <dbReference type="EMBL" id="WAL62897.1"/>
    </source>
</evidence>
<reference evidence="1" key="1">
    <citation type="submission" date="2022-12" db="EMBL/GenBank/DDBJ databases">
        <title>Polyphasic identification of a Novel Hot-Spring Cyanobacterium Ocullathermofonsia sinensis gen nov. sp. nov. and Genomic Insights on its Adaptations to the Thermal Habitat.</title>
        <authorList>
            <person name="Daroch M."/>
            <person name="Tang J."/>
            <person name="Jiang Y."/>
        </authorList>
    </citation>
    <scope>NUCLEOTIDE SEQUENCE</scope>
    <source>
        <strain evidence="1">PKUAC-SCTA174</strain>
    </source>
</reference>
<dbReference type="KEGG" id="tsin:OXH18_21920"/>
<dbReference type="RefSeq" id="WP_268613232.1">
    <property type="nucleotide sequence ID" value="NZ_CP113797.1"/>
</dbReference>
<dbReference type="EMBL" id="CP113797">
    <property type="protein sequence ID" value="WAL62897.1"/>
    <property type="molecule type" value="Genomic_DNA"/>
</dbReference>
<dbReference type="Proteomes" id="UP001163152">
    <property type="component" value="Chromosome"/>
</dbReference>
<name>A0A9E9CBS8_9CYAN</name>
<evidence type="ECO:0000313" key="2">
    <source>
        <dbReference type="Proteomes" id="UP001163152"/>
    </source>
</evidence>
<keyword evidence="2" id="KW-1185">Reference proteome</keyword>
<evidence type="ECO:0008006" key="3">
    <source>
        <dbReference type="Google" id="ProtNLM"/>
    </source>
</evidence>
<proteinExistence type="predicted"/>
<accession>A0A9E9CBS8</accession>
<dbReference type="AlphaFoldDB" id="A0A9E9CBS8"/>